<dbReference type="GO" id="GO:0042393">
    <property type="term" value="F:histone binding"/>
    <property type="evidence" value="ECO:0000318"/>
    <property type="project" value="GO_Central"/>
</dbReference>
<dbReference type="Gene3D" id="3.40.50.10190">
    <property type="entry name" value="BRCT domain"/>
    <property type="match status" value="2"/>
</dbReference>
<reference evidence="3 4" key="1">
    <citation type="journal article" date="2013" name="Nat. Genet.">
        <title>The high-quality draft genome of peach (Prunus persica) identifies unique patterns of genetic diversity, domestication and genome evolution.</title>
        <authorList>
            <consortium name="International Peach Genome Initiative"/>
            <person name="Verde I."/>
            <person name="Abbott A.G."/>
            <person name="Scalabrin S."/>
            <person name="Jung S."/>
            <person name="Shu S."/>
            <person name="Marroni F."/>
            <person name="Zhebentyayeva T."/>
            <person name="Dettori M.T."/>
            <person name="Grimwood J."/>
            <person name="Cattonaro F."/>
            <person name="Zuccolo A."/>
            <person name="Rossini L."/>
            <person name="Jenkins J."/>
            <person name="Vendramin E."/>
            <person name="Meisel L.A."/>
            <person name="Decroocq V."/>
            <person name="Sosinski B."/>
            <person name="Prochnik S."/>
            <person name="Mitros T."/>
            <person name="Policriti A."/>
            <person name="Cipriani G."/>
            <person name="Dondini L."/>
            <person name="Ficklin S."/>
            <person name="Goodstein D.M."/>
            <person name="Xuan P."/>
            <person name="Del Fabbro C."/>
            <person name="Aramini V."/>
            <person name="Copetti D."/>
            <person name="Gonzalez S."/>
            <person name="Horner D.S."/>
            <person name="Falchi R."/>
            <person name="Lucas S."/>
            <person name="Mica E."/>
            <person name="Maldonado J."/>
            <person name="Lazzari B."/>
            <person name="Bielenberg D."/>
            <person name="Pirona R."/>
            <person name="Miculan M."/>
            <person name="Barakat A."/>
            <person name="Testolin R."/>
            <person name="Stella A."/>
            <person name="Tartarini S."/>
            <person name="Tonutti P."/>
            <person name="Arus P."/>
            <person name="Orellana A."/>
            <person name="Wells C."/>
            <person name="Main D."/>
            <person name="Vizzotto G."/>
            <person name="Silva H."/>
            <person name="Salamini F."/>
            <person name="Schmutz J."/>
            <person name="Morgante M."/>
            <person name="Rokhsar D.S."/>
        </authorList>
    </citation>
    <scope>NUCLEOTIDE SEQUENCE [LARGE SCALE GENOMIC DNA]</scope>
    <source>
        <strain evidence="4">cv. Nemared</strain>
    </source>
</reference>
<dbReference type="SMART" id="SM00292">
    <property type="entry name" value="BRCT"/>
    <property type="match status" value="2"/>
</dbReference>
<dbReference type="Gramene" id="ONI20980">
    <property type="protein sequence ID" value="ONI20980"/>
    <property type="gene ID" value="PRUPE_2G044000"/>
</dbReference>
<dbReference type="InterPro" id="IPR036420">
    <property type="entry name" value="BRCT_dom_sf"/>
</dbReference>
<protein>
    <recommendedName>
        <fullName evidence="2">BRCT domain-containing protein</fullName>
    </recommendedName>
</protein>
<evidence type="ECO:0000313" key="4">
    <source>
        <dbReference type="Proteomes" id="UP000006882"/>
    </source>
</evidence>
<dbReference type="SUPFAM" id="SSF52113">
    <property type="entry name" value="BRCT domain"/>
    <property type="match status" value="2"/>
</dbReference>
<dbReference type="PANTHER" id="PTHR15321">
    <property type="entry name" value="TUMOR SUPPRESSOR P53-BINDING PROTEIN 1"/>
    <property type="match status" value="1"/>
</dbReference>
<dbReference type="eggNOG" id="ENOG502RDA7">
    <property type="taxonomic scope" value="Eukaryota"/>
</dbReference>
<dbReference type="GO" id="GO:0045944">
    <property type="term" value="P:positive regulation of transcription by RNA polymerase II"/>
    <property type="evidence" value="ECO:0000318"/>
    <property type="project" value="GO_Central"/>
</dbReference>
<dbReference type="AlphaFoldDB" id="A0A251QC39"/>
<dbReference type="PANTHER" id="PTHR15321:SF3">
    <property type="entry name" value="TP53-BINDING PROTEIN 1"/>
    <property type="match status" value="1"/>
</dbReference>
<evidence type="ECO:0000256" key="1">
    <source>
        <dbReference type="SAM" id="MobiDB-lite"/>
    </source>
</evidence>
<dbReference type="PROSITE" id="PS50172">
    <property type="entry name" value="BRCT"/>
    <property type="match status" value="2"/>
</dbReference>
<organism evidence="3 4">
    <name type="scientific">Prunus persica</name>
    <name type="common">Peach</name>
    <name type="synonym">Amygdalus persica</name>
    <dbReference type="NCBI Taxonomy" id="3760"/>
    <lineage>
        <taxon>Eukaryota</taxon>
        <taxon>Viridiplantae</taxon>
        <taxon>Streptophyta</taxon>
        <taxon>Embryophyta</taxon>
        <taxon>Tracheophyta</taxon>
        <taxon>Spermatophyta</taxon>
        <taxon>Magnoliopsida</taxon>
        <taxon>eudicotyledons</taxon>
        <taxon>Gunneridae</taxon>
        <taxon>Pentapetalae</taxon>
        <taxon>rosids</taxon>
        <taxon>fabids</taxon>
        <taxon>Rosales</taxon>
        <taxon>Rosaceae</taxon>
        <taxon>Amygdaloideae</taxon>
        <taxon>Amygdaleae</taxon>
        <taxon>Prunus</taxon>
    </lineage>
</organism>
<feature type="region of interest" description="Disordered" evidence="1">
    <location>
        <begin position="625"/>
        <end position="652"/>
    </location>
</feature>
<dbReference type="EMBL" id="CM007652">
    <property type="protein sequence ID" value="ONI20980.1"/>
    <property type="molecule type" value="Genomic_DNA"/>
</dbReference>
<accession>A0A251QC39</accession>
<proteinExistence type="predicted"/>
<dbReference type="Pfam" id="PF00533">
    <property type="entry name" value="BRCT"/>
    <property type="match status" value="1"/>
</dbReference>
<dbReference type="Proteomes" id="UP000006882">
    <property type="component" value="Chromosome G2"/>
</dbReference>
<dbReference type="InterPro" id="IPR047252">
    <property type="entry name" value="TP53BP1-like"/>
</dbReference>
<feature type="domain" description="BRCT" evidence="2">
    <location>
        <begin position="1042"/>
        <end position="1142"/>
    </location>
</feature>
<feature type="domain" description="BRCT" evidence="2">
    <location>
        <begin position="920"/>
        <end position="1023"/>
    </location>
</feature>
<dbReference type="STRING" id="3760.A0A251QC39"/>
<gene>
    <name evidence="3" type="ORF">PRUPE_2G044000</name>
</gene>
<dbReference type="Pfam" id="PF18428">
    <property type="entry name" value="BRCT_3"/>
    <property type="match status" value="1"/>
</dbReference>
<keyword evidence="4" id="KW-1185">Reference proteome</keyword>
<evidence type="ECO:0000259" key="2">
    <source>
        <dbReference type="PROSITE" id="PS50172"/>
    </source>
</evidence>
<sequence length="1151" mass="128993">MKIEIGQTTRTKKLHFSIKKIKIEIQYSKPPKQRLLGAKDSLLTKKNGQGVARAREHKAQGRSTIMSHPIETLGFRPPQFSEDLAWLPGWLQQHQKEQWEECMNELNSTNLELGSKDLKFFQGNTNEGKDATTLSREEGRCNRYHLFLSGEDNSAAGFASSPGNVLHFHLHLSSNGSSQCSPTQPLDTSLEHLEFNKVVPAQLNDTSVGSKVKNCSEIHLNVGGINSLPLKSIQKPVEDIVPQGPSNTKISASHFGEKLNAKYLKAADITDAVELSIAASEALVIHETVMSGLALEVLPTALVLEIALRVKKARLEWLEDSLDSPAEETDKSDSLSDLDDFTMADVYADVGLSLSIPSDECALDSAISQVKETPVSENQYECVNLSDSLDLKAQHVKFDEISVQRELVENLVTDIRSREDLRPASVNCEKEEFCDQPVLGSNVCSVARYDPSALKTSDGIIVKQFGFQTVAAMVDIASNQPQNKVNFRPDAWNSRNAKGEDQITYLGSDKFRSRWLGGWTGQEISASPQLKQNCRSILKCFAGETSFLSESADIAPDVNSFVQVHEIESYRTSESTIACAGLHDEVNKEIFVSQDLVKSCSLSLVDPLCSVVPCSISSENTSRTIVQNQTDKENDTEECFRPTPKHGVDNSHKSSNLIIELHHEDVQAMPTISGECSPVKVRRQLISLRTYSTLLPNNVSILDWRSHYQNQSLELECDQRLVPLNKNVGSIRSFDKRSCKEPLPCHPVSWDTAGRGNEEKGETTLNRNPVATTKNQKRNYHETAGYGFPVQALKKRMQPVIFNHRAHLGLQAPKPFMNSSTWEKQTKFSLVPENVAKLQQNKELQNIQFECKNSHDRDVSLKKRVRFSEAEIPVQQNKNLQKLDSSTKNCSTGRAGKRWKNSTLQSHEKSYLTNCHRKFGKRLLFQGIEFLLTGFSSQKEKDIEQKIWKHGGIVLSDIPSPNSRGERSSRYNGYQLPIILCSKKLQTTKFLYGCAVNAFILKVDWLTNSIASSCIVPPEKYMILLNRVDAEHIMIRKPFHHNRNYVFERVGIMLYGKHSFYSKLAKIIKHGGGRVFKTLQWLIHSLDKEKVSLGAIVTEDEIRTSRHLRQCASEQKIPVMPASWIVKSLHSGKLLPFPDKGTSSLPAIKIP</sequence>
<evidence type="ECO:0000313" key="3">
    <source>
        <dbReference type="EMBL" id="ONI20980.1"/>
    </source>
</evidence>
<dbReference type="GO" id="GO:0005634">
    <property type="term" value="C:nucleus"/>
    <property type="evidence" value="ECO:0000318"/>
    <property type="project" value="GO_Central"/>
</dbReference>
<dbReference type="InterPro" id="IPR001357">
    <property type="entry name" value="BRCT_dom"/>
</dbReference>
<dbReference type="FunFam" id="3.40.50.10190:FF:000081">
    <property type="entry name" value="BRCA1 C Terminus domain containing protein expressed"/>
    <property type="match status" value="1"/>
</dbReference>
<dbReference type="GO" id="GO:0000077">
    <property type="term" value="P:DNA damage checkpoint signaling"/>
    <property type="evidence" value="ECO:0000318"/>
    <property type="project" value="GO_Central"/>
</dbReference>
<name>A0A251QC39_PRUPE</name>